<protein>
    <submittedName>
        <fullName evidence="1">Gamma-glutamyl-gamma-aminobutyrate hydrolase family protein</fullName>
    </submittedName>
</protein>
<name>A0A9D2BZ46_9FIRM</name>
<proteinExistence type="predicted"/>
<sequence>MPAKILLSCGPKGAANYEAAVQAAGGIPTSLYCPTGAEGFDALILCGGEDVAPDRFGQENHGSQPPDLPRDAAELALVEAFLASNRPVLGICRGLQLLNIALGGTLIQDLGPLVPFHARDPGSEEDKIHPVQAVSDSLLHQWYGPLFPVNSSHHQALDRLGEGLRVTARSEGGVVEAAEWAGRPVLGVQFHPERMAGSFRRPDAVDGAAVFQWFLAQC</sequence>
<dbReference type="GO" id="GO:0033969">
    <property type="term" value="F:gamma-glutamyl-gamma-aminobutyrate hydrolase activity"/>
    <property type="evidence" value="ECO:0007669"/>
    <property type="project" value="TreeGrafter"/>
</dbReference>
<dbReference type="GO" id="GO:0006598">
    <property type="term" value="P:polyamine catabolic process"/>
    <property type="evidence" value="ECO:0007669"/>
    <property type="project" value="TreeGrafter"/>
</dbReference>
<dbReference type="AlphaFoldDB" id="A0A9D2BZ46"/>
<evidence type="ECO:0000313" key="2">
    <source>
        <dbReference type="Proteomes" id="UP000823868"/>
    </source>
</evidence>
<dbReference type="EMBL" id="DXDX01000076">
    <property type="protein sequence ID" value="HIY21095.1"/>
    <property type="molecule type" value="Genomic_DNA"/>
</dbReference>
<dbReference type="Gene3D" id="3.40.50.880">
    <property type="match status" value="1"/>
</dbReference>
<evidence type="ECO:0000313" key="1">
    <source>
        <dbReference type="EMBL" id="HIY21095.1"/>
    </source>
</evidence>
<dbReference type="InterPro" id="IPR044668">
    <property type="entry name" value="PuuD-like"/>
</dbReference>
<dbReference type="InterPro" id="IPR011697">
    <property type="entry name" value="Peptidase_C26"/>
</dbReference>
<comment type="caution">
    <text evidence="1">The sequence shown here is derived from an EMBL/GenBank/DDBJ whole genome shotgun (WGS) entry which is preliminary data.</text>
</comment>
<dbReference type="SUPFAM" id="SSF52317">
    <property type="entry name" value="Class I glutamine amidotransferase-like"/>
    <property type="match status" value="1"/>
</dbReference>
<dbReference type="PROSITE" id="PS51273">
    <property type="entry name" value="GATASE_TYPE_1"/>
    <property type="match status" value="1"/>
</dbReference>
<dbReference type="Proteomes" id="UP000823868">
    <property type="component" value="Unassembled WGS sequence"/>
</dbReference>
<dbReference type="CDD" id="cd01745">
    <property type="entry name" value="GATase1_2"/>
    <property type="match status" value="1"/>
</dbReference>
<accession>A0A9D2BZ46</accession>
<dbReference type="Pfam" id="PF07722">
    <property type="entry name" value="Peptidase_C26"/>
    <property type="match status" value="1"/>
</dbReference>
<dbReference type="PANTHER" id="PTHR43235">
    <property type="entry name" value="GLUTAMINE AMIDOTRANSFERASE PB2B2.05-RELATED"/>
    <property type="match status" value="1"/>
</dbReference>
<reference evidence="1" key="1">
    <citation type="journal article" date="2021" name="PeerJ">
        <title>Extensive microbial diversity within the chicken gut microbiome revealed by metagenomics and culture.</title>
        <authorList>
            <person name="Gilroy R."/>
            <person name="Ravi A."/>
            <person name="Getino M."/>
            <person name="Pursley I."/>
            <person name="Horton D.L."/>
            <person name="Alikhan N.F."/>
            <person name="Baker D."/>
            <person name="Gharbi K."/>
            <person name="Hall N."/>
            <person name="Watson M."/>
            <person name="Adriaenssens E.M."/>
            <person name="Foster-Nyarko E."/>
            <person name="Jarju S."/>
            <person name="Secka A."/>
            <person name="Antonio M."/>
            <person name="Oren A."/>
            <person name="Chaudhuri R.R."/>
            <person name="La Ragione R."/>
            <person name="Hildebrand F."/>
            <person name="Pallen M.J."/>
        </authorList>
    </citation>
    <scope>NUCLEOTIDE SEQUENCE</scope>
    <source>
        <strain evidence="1">ChiBcec16_6824</strain>
    </source>
</reference>
<organism evidence="1 2">
    <name type="scientific">Candidatus Flavonifractor merdigallinarum</name>
    <dbReference type="NCBI Taxonomy" id="2838589"/>
    <lineage>
        <taxon>Bacteria</taxon>
        <taxon>Bacillati</taxon>
        <taxon>Bacillota</taxon>
        <taxon>Clostridia</taxon>
        <taxon>Eubacteriales</taxon>
        <taxon>Oscillospiraceae</taxon>
        <taxon>Flavonifractor</taxon>
    </lineage>
</organism>
<keyword evidence="1" id="KW-0378">Hydrolase</keyword>
<dbReference type="InterPro" id="IPR029062">
    <property type="entry name" value="Class_I_gatase-like"/>
</dbReference>
<dbReference type="PANTHER" id="PTHR43235:SF1">
    <property type="entry name" value="GLUTAMINE AMIDOTRANSFERASE PB2B2.05-RELATED"/>
    <property type="match status" value="1"/>
</dbReference>
<reference evidence="1" key="2">
    <citation type="submission" date="2021-04" db="EMBL/GenBank/DDBJ databases">
        <authorList>
            <person name="Gilroy R."/>
        </authorList>
    </citation>
    <scope>NUCLEOTIDE SEQUENCE</scope>
    <source>
        <strain evidence="1">ChiBcec16_6824</strain>
    </source>
</reference>
<dbReference type="GO" id="GO:0005829">
    <property type="term" value="C:cytosol"/>
    <property type="evidence" value="ECO:0007669"/>
    <property type="project" value="TreeGrafter"/>
</dbReference>
<gene>
    <name evidence="1" type="ORF">H9841_04220</name>
</gene>